<dbReference type="InterPro" id="IPR002789">
    <property type="entry name" value="HerA_central"/>
</dbReference>
<accession>W0RN04</accession>
<name>W0RN04_9BACT</name>
<keyword evidence="4" id="KW-0614">Plasmid</keyword>
<feature type="region of interest" description="Disordered" evidence="1">
    <location>
        <begin position="403"/>
        <end position="437"/>
    </location>
</feature>
<dbReference type="KEGG" id="gba:J421_4621"/>
<dbReference type="KEGG" id="gba:J421_4553"/>
<reference evidence="4" key="1">
    <citation type="submission" date="2013-12" db="EMBL/GenBank/DDBJ databases">
        <authorList>
            <person name="DeBruyn J.M."/>
            <person name="Radosevich M."/>
            <person name="Wommack K.Eric."/>
            <person name="Polson S."/>
            <person name="Hauser L.J."/>
            <person name="Fawaz M.N."/>
            <person name="Korlach J."/>
            <person name="Tsai Y.-C."/>
        </authorList>
    </citation>
    <scope>NUCLEOTIDE SEQUENCE</scope>
    <source>
        <strain evidence="4">KBS708</strain>
        <plasmid evidence="4">1</plasmid>
    </source>
</reference>
<dbReference type="InterPro" id="IPR008571">
    <property type="entry name" value="HerA-like"/>
</dbReference>
<evidence type="ECO:0000256" key="1">
    <source>
        <dbReference type="SAM" id="MobiDB-lite"/>
    </source>
</evidence>
<evidence type="ECO:0000313" key="4">
    <source>
        <dbReference type="EMBL" id="AHG92156.1"/>
    </source>
</evidence>
<feature type="domain" description="Helicase HerA central" evidence="2">
    <location>
        <begin position="18"/>
        <end position="56"/>
    </location>
</feature>
<dbReference type="Pfam" id="PF01935">
    <property type="entry name" value="DUF87"/>
    <property type="match status" value="1"/>
</dbReference>
<dbReference type="EMBL" id="CP007129">
    <property type="protein sequence ID" value="AHG92156.1"/>
    <property type="molecule type" value="Genomic_DNA"/>
</dbReference>
<evidence type="ECO:0000259" key="2">
    <source>
        <dbReference type="Pfam" id="PF01935"/>
    </source>
</evidence>
<gene>
    <name evidence="3" type="ORF">J421_4553</name>
    <name evidence="4" type="ORF">J421_4621</name>
</gene>
<geneLocation type="plasmid" evidence="4 5">
    <name>1</name>
</geneLocation>
<keyword evidence="5" id="KW-1185">Reference proteome</keyword>
<dbReference type="RefSeq" id="WP_025413511.1">
    <property type="nucleotide sequence ID" value="NZ_CP007129.1"/>
</dbReference>
<organism evidence="4 5">
    <name type="scientific">Gemmatirosa kalamazoonensis</name>
    <dbReference type="NCBI Taxonomy" id="861299"/>
    <lineage>
        <taxon>Bacteria</taxon>
        <taxon>Pseudomonadati</taxon>
        <taxon>Gemmatimonadota</taxon>
        <taxon>Gemmatimonadia</taxon>
        <taxon>Gemmatimonadales</taxon>
        <taxon>Gemmatimonadaceae</taxon>
        <taxon>Gemmatirosa</taxon>
    </lineage>
</organism>
<reference evidence="4 5" key="2">
    <citation type="journal article" date="2014" name="Genome Announc.">
        <title>Genome Sequence and Methylome of Soil Bacterium Gemmatirosa kalamazoonensis KBS708T, a Member of the Rarely Cultivated Gemmatimonadetes Phylum.</title>
        <authorList>
            <person name="Debruyn J.M."/>
            <person name="Radosevich M."/>
            <person name="Wommack K.E."/>
            <person name="Polson S.W."/>
            <person name="Hauser L.J."/>
            <person name="Fawaz M.N."/>
            <person name="Korlach J."/>
            <person name="Tsai Y.C."/>
        </authorList>
    </citation>
    <scope>NUCLEOTIDE SEQUENCE [LARGE SCALE GENOMIC DNA]</scope>
    <source>
        <strain evidence="4 5">KBS708</strain>
        <plasmid evidence="4">1</plasmid>
        <plasmid evidence="5">Plasmid 1</plasmid>
    </source>
</reference>
<dbReference type="SUPFAM" id="SSF52540">
    <property type="entry name" value="P-loop containing nucleoside triphosphate hydrolases"/>
    <property type="match status" value="1"/>
</dbReference>
<dbReference type="AlphaFoldDB" id="W0RN04"/>
<dbReference type="Gene3D" id="3.40.50.300">
    <property type="entry name" value="P-loop containing nucleotide triphosphate hydrolases"/>
    <property type="match status" value="1"/>
</dbReference>
<proteinExistence type="predicted"/>
<sequence length="601" mass="64490">MPNALRVAANLALPLDTVTGTMAVLGIRGSGKSTTATVIVEELLEHGQQVAVIDPTDVWWGLKSSADGKSPGYPVVILGGRRGDLPLAAGDGATIADFVVESNASVVCSLRHFESQRDMRRFVTDFARRLYFRKGQEGRATPLMCVFDEASLFVPQRVMGEDAQMVGAIQKLVRQGRASGFGVTLIDQRASTVNKDVLTQVELLVCHRTVAPQDRKALEAWIDEHDAEGRAEDFLTSLRRLPQGTAWFWSPEWLDVFQQVQVRSARTFDSRRTPKAGERVKAPTRTADVDLEALKAKLATTIEQARADDPRELRKRITELERELKQRGAAPDPAALQAEYKRGLEAAVQELRTLLVGRAVDLRATAERLTDVATAAVDAMRRTADAIAGDVPAHIAAAPPAVGRIPARPTRSAAAAPRSAPPVRRSPAPASGNGVHVSGTQQRILNALALFEQLGQTPTSRAAVAGVCGISHTTGSFSNNLSTLRTAGLLEDAPGGAIALTADGRAHITELPTVVSVDDVHSLWIDASNSLSGTQKRMLEQLIGAYPKPITRQQIAEALGVQADTGSFSNNLSKLRTLGLLADVSRSEVIATELLFPRGLA</sequence>
<dbReference type="PANTHER" id="PTHR42957">
    <property type="entry name" value="HELICASE MJ1565-RELATED"/>
    <property type="match status" value="1"/>
</dbReference>
<dbReference type="InterPro" id="IPR027417">
    <property type="entry name" value="P-loop_NTPase"/>
</dbReference>
<feature type="compositionally biased region" description="Low complexity" evidence="1">
    <location>
        <begin position="403"/>
        <end position="431"/>
    </location>
</feature>
<evidence type="ECO:0000313" key="3">
    <source>
        <dbReference type="EMBL" id="AHG92088.1"/>
    </source>
</evidence>
<protein>
    <recommendedName>
        <fullName evidence="2">Helicase HerA central domain-containing protein</fullName>
    </recommendedName>
</protein>
<dbReference type="InParanoid" id="W0RN04"/>
<dbReference type="EMBL" id="CP007129">
    <property type="protein sequence ID" value="AHG92088.1"/>
    <property type="molecule type" value="Genomic_DNA"/>
</dbReference>
<dbReference type="OrthoDB" id="8183885at2"/>
<evidence type="ECO:0000313" key="5">
    <source>
        <dbReference type="Proteomes" id="UP000019151"/>
    </source>
</evidence>
<dbReference type="PANTHER" id="PTHR42957:SF1">
    <property type="entry name" value="HELICASE MJ1565-RELATED"/>
    <property type="match status" value="1"/>
</dbReference>
<dbReference type="Proteomes" id="UP000019151">
    <property type="component" value="Plasmid 1"/>
</dbReference>
<dbReference type="HOGENOM" id="CLU_439859_0_0_0"/>